<feature type="region of interest" description="Disordered" evidence="1">
    <location>
        <begin position="112"/>
        <end position="140"/>
    </location>
</feature>
<evidence type="ECO:0000259" key="2">
    <source>
        <dbReference type="Pfam" id="PF09524"/>
    </source>
</evidence>
<accession>A0ABM9VXP4</accession>
<dbReference type="NCBIfam" id="TIGR02220">
    <property type="entry name" value="phg_TIGR02220"/>
    <property type="match status" value="1"/>
</dbReference>
<evidence type="ECO:0000313" key="3">
    <source>
        <dbReference type="EMBL" id="CVK17549.1"/>
    </source>
</evidence>
<comment type="caution">
    <text evidence="3">The sequence shown here is derived from an EMBL/GenBank/DDBJ whole genome shotgun (WGS) entry which is preliminary data.</text>
</comment>
<keyword evidence="4" id="KW-1185">Reference proteome</keyword>
<name>A0ABM9VXP4_9FIRM</name>
<dbReference type="Pfam" id="PF09524">
    <property type="entry name" value="Phg_2220_C"/>
    <property type="match status" value="1"/>
</dbReference>
<feature type="domain" description="Phage conserved hypothetical protein C-terminal" evidence="2">
    <location>
        <begin position="155"/>
        <end position="225"/>
    </location>
</feature>
<sequence>MAAGGYVKLTRCLIQKPIFQNEKLLKVWIWCLLKASHKEHEQLIGLQKINLQPGQFITGRYAGAKELKMNPSTFWKYLLWLNNNQSLDIQSNNKFSLVTLINWELYQIEPPKSDSKNDSKMTTKEQQNNTNKNVKNGKNENNNIYSVETIPFREIIDYLNQSCGTSYRVTEKHKTSIRTRWQEKYTFDDFKKVIEKKAKEWLGTDSAKYLRPETLFGTKFDSYLNQLETEPKVEIKPVSKTNWLT</sequence>
<dbReference type="RefSeq" id="WP_075755254.1">
    <property type="nucleotide sequence ID" value="NZ_CP146991.1"/>
</dbReference>
<reference evidence="3 4" key="1">
    <citation type="submission" date="2016-01" db="EMBL/GenBank/DDBJ databases">
        <authorList>
            <person name="Brown R."/>
        </authorList>
    </citation>
    <scope>NUCLEOTIDE SEQUENCE [LARGE SCALE GENOMIC DNA]</scope>
    <source>
        <strain evidence="3">Sporomusa sphaeroides DSM 2875</strain>
    </source>
</reference>
<evidence type="ECO:0000313" key="4">
    <source>
        <dbReference type="Proteomes" id="UP000245702"/>
    </source>
</evidence>
<organism evidence="3 4">
    <name type="scientific">Sporomusa sphaeroides DSM 2875</name>
    <dbReference type="NCBI Taxonomy" id="1337886"/>
    <lineage>
        <taxon>Bacteria</taxon>
        <taxon>Bacillati</taxon>
        <taxon>Bacillota</taxon>
        <taxon>Negativicutes</taxon>
        <taxon>Selenomonadales</taxon>
        <taxon>Sporomusaceae</taxon>
        <taxon>Sporomusa</taxon>
    </lineage>
</organism>
<protein>
    <recommendedName>
        <fullName evidence="2">Phage conserved hypothetical protein C-terminal domain-containing protein</fullName>
    </recommendedName>
</protein>
<evidence type="ECO:0000256" key="1">
    <source>
        <dbReference type="SAM" id="MobiDB-lite"/>
    </source>
</evidence>
<gene>
    <name evidence="3" type="ORF">SSPH_00183</name>
</gene>
<dbReference type="InterPro" id="IPR011741">
    <property type="entry name" value="Phg_2220_C"/>
</dbReference>
<dbReference type="EMBL" id="FCOW01000001">
    <property type="protein sequence ID" value="CVK17549.1"/>
    <property type="molecule type" value="Genomic_DNA"/>
</dbReference>
<feature type="compositionally biased region" description="Basic and acidic residues" evidence="1">
    <location>
        <begin position="112"/>
        <end position="123"/>
    </location>
</feature>
<dbReference type="Proteomes" id="UP000245702">
    <property type="component" value="Unassembled WGS sequence"/>
</dbReference>
<feature type="compositionally biased region" description="Low complexity" evidence="1">
    <location>
        <begin position="124"/>
        <end position="140"/>
    </location>
</feature>
<proteinExistence type="predicted"/>